<keyword evidence="1" id="KW-0732">Signal</keyword>
<dbReference type="Gene3D" id="3.60.21.10">
    <property type="match status" value="1"/>
</dbReference>
<evidence type="ECO:0000313" key="3">
    <source>
        <dbReference type="EMBL" id="RPD97716.1"/>
    </source>
</evidence>
<dbReference type="AlphaFoldDB" id="A0A3N4NXX6"/>
<dbReference type="InterPro" id="IPR006311">
    <property type="entry name" value="TAT_signal"/>
</dbReference>
<dbReference type="GO" id="GO:0016787">
    <property type="term" value="F:hydrolase activity"/>
    <property type="evidence" value="ECO:0007669"/>
    <property type="project" value="InterPro"/>
</dbReference>
<sequence>MSKTNHKFSSNRRSAIKKMGFVAGAITMSPIASATTKNINSKNRNRLLRIAHITDVHMRPEHNAPNRFKKCLADIKKHNVDFFMNGGDIIYAANYKRITRERTKEQWDIWNDLRSEFSEYEMYSCLGNHDMWWAAPDKSDPMYGKQYVVKQLKMPSTYYSFDREGWHFIILDSMNDSTISLGEIQREWLAEDLDKVSKETPILIMSHCPILSLCGVFKNGNHKDFSEITKIFYKHKDKKIHCISGHIHLVDAGVYNNVNYYVTGALSGAWWEEGDEHSAQKYWYRETPPGYAILDLFDDGTLVNTYHPHQY</sequence>
<dbReference type="InterPro" id="IPR029052">
    <property type="entry name" value="Metallo-depent_PP-like"/>
</dbReference>
<dbReference type="RefSeq" id="WP_123897438.1">
    <property type="nucleotide sequence ID" value="NZ_RPFJ01000009.1"/>
</dbReference>
<proteinExistence type="predicted"/>
<evidence type="ECO:0000313" key="4">
    <source>
        <dbReference type="Proteomes" id="UP000270856"/>
    </source>
</evidence>
<dbReference type="Proteomes" id="UP000270856">
    <property type="component" value="Unassembled WGS sequence"/>
</dbReference>
<dbReference type="PANTHER" id="PTHR43143:SF1">
    <property type="entry name" value="SERINE_THREONINE-PROTEIN PHOSPHATASE CPPED1"/>
    <property type="match status" value="1"/>
</dbReference>
<dbReference type="PANTHER" id="PTHR43143">
    <property type="entry name" value="METALLOPHOSPHOESTERASE, CALCINEURIN SUPERFAMILY"/>
    <property type="match status" value="1"/>
</dbReference>
<feature type="chain" id="PRO_5018047345" evidence="1">
    <location>
        <begin position="35"/>
        <end position="311"/>
    </location>
</feature>
<name>A0A3N4NXX6_9FLAO</name>
<evidence type="ECO:0000256" key="1">
    <source>
        <dbReference type="SAM" id="SignalP"/>
    </source>
</evidence>
<feature type="signal peptide" evidence="1">
    <location>
        <begin position="1"/>
        <end position="34"/>
    </location>
</feature>
<gene>
    <name evidence="3" type="ORF">EGM88_07950</name>
</gene>
<keyword evidence="4" id="KW-1185">Reference proteome</keyword>
<dbReference type="InterPro" id="IPR004843">
    <property type="entry name" value="Calcineurin-like_PHP"/>
</dbReference>
<comment type="caution">
    <text evidence="3">The sequence shown here is derived from an EMBL/GenBank/DDBJ whole genome shotgun (WGS) entry which is preliminary data.</text>
</comment>
<dbReference type="InterPro" id="IPR051918">
    <property type="entry name" value="STPP_CPPED1"/>
</dbReference>
<dbReference type="OrthoDB" id="9791866at2"/>
<organism evidence="3 4">
    <name type="scientific">Aureibaculum marinum</name>
    <dbReference type="NCBI Taxonomy" id="2487930"/>
    <lineage>
        <taxon>Bacteria</taxon>
        <taxon>Pseudomonadati</taxon>
        <taxon>Bacteroidota</taxon>
        <taxon>Flavobacteriia</taxon>
        <taxon>Flavobacteriales</taxon>
        <taxon>Flavobacteriaceae</taxon>
        <taxon>Aureibaculum</taxon>
    </lineage>
</organism>
<protein>
    <submittedName>
        <fullName evidence="3">Metallophosphoesterase</fullName>
    </submittedName>
</protein>
<feature type="domain" description="Calcineurin-like phosphoesterase" evidence="2">
    <location>
        <begin position="48"/>
        <end position="248"/>
    </location>
</feature>
<accession>A0A3N4NXX6</accession>
<evidence type="ECO:0000259" key="2">
    <source>
        <dbReference type="Pfam" id="PF00149"/>
    </source>
</evidence>
<dbReference type="PROSITE" id="PS51318">
    <property type="entry name" value="TAT"/>
    <property type="match status" value="1"/>
</dbReference>
<dbReference type="SUPFAM" id="SSF56300">
    <property type="entry name" value="Metallo-dependent phosphatases"/>
    <property type="match status" value="1"/>
</dbReference>
<reference evidence="3 4" key="1">
    <citation type="submission" date="2018-11" db="EMBL/GenBank/DDBJ databases">
        <title>Aureibaculum marinum gen. nov., sp. nov., a member of the family Flavobacteriaceae isolated from the Bohai Sea.</title>
        <authorList>
            <person name="Ji X."/>
        </authorList>
    </citation>
    <scope>NUCLEOTIDE SEQUENCE [LARGE SCALE GENOMIC DNA]</scope>
    <source>
        <strain evidence="3 4">BH-SD17</strain>
    </source>
</reference>
<dbReference type="Pfam" id="PF00149">
    <property type="entry name" value="Metallophos"/>
    <property type="match status" value="1"/>
</dbReference>
<dbReference type="EMBL" id="RPFJ01000009">
    <property type="protein sequence ID" value="RPD97716.1"/>
    <property type="molecule type" value="Genomic_DNA"/>
</dbReference>